<evidence type="ECO:0000256" key="9">
    <source>
        <dbReference type="ARBA" id="ARBA00023012"/>
    </source>
</evidence>
<dbReference type="Gene3D" id="3.30.450.350">
    <property type="entry name" value="CHASE domain"/>
    <property type="match status" value="1"/>
</dbReference>
<evidence type="ECO:0000256" key="11">
    <source>
        <dbReference type="SAM" id="Phobius"/>
    </source>
</evidence>
<evidence type="ECO:0000313" key="14">
    <source>
        <dbReference type="EMBL" id="MTI99116.1"/>
    </source>
</evidence>
<dbReference type="InterPro" id="IPR005467">
    <property type="entry name" value="His_kinase_dom"/>
</dbReference>
<dbReference type="PROSITE" id="PS50839">
    <property type="entry name" value="CHASE"/>
    <property type="match status" value="1"/>
</dbReference>
<evidence type="ECO:0000259" key="13">
    <source>
        <dbReference type="PROSITE" id="PS50839"/>
    </source>
</evidence>
<keyword evidence="8 11" id="KW-1133">Transmembrane helix</keyword>
<dbReference type="InterPro" id="IPR036097">
    <property type="entry name" value="HisK_dim/P_sf"/>
</dbReference>
<keyword evidence="10 11" id="KW-0472">Membrane</keyword>
<dbReference type="InterPro" id="IPR036890">
    <property type="entry name" value="HATPase_C_sf"/>
</dbReference>
<feature type="transmembrane region" description="Helical" evidence="11">
    <location>
        <begin position="261"/>
        <end position="286"/>
    </location>
</feature>
<dbReference type="Gene3D" id="3.30.565.10">
    <property type="entry name" value="Histidine kinase-like ATPase, C-terminal domain"/>
    <property type="match status" value="1"/>
</dbReference>
<dbReference type="GO" id="GO:0000155">
    <property type="term" value="F:phosphorelay sensor kinase activity"/>
    <property type="evidence" value="ECO:0007669"/>
    <property type="project" value="InterPro"/>
</dbReference>
<dbReference type="InterPro" id="IPR004358">
    <property type="entry name" value="Sig_transdc_His_kin-like_C"/>
</dbReference>
<evidence type="ECO:0000256" key="1">
    <source>
        <dbReference type="ARBA" id="ARBA00000085"/>
    </source>
</evidence>
<dbReference type="InterPro" id="IPR050736">
    <property type="entry name" value="Sensor_HK_Regulatory"/>
</dbReference>
<dbReference type="EC" id="2.7.13.3" evidence="3"/>
<dbReference type="Pfam" id="PF00512">
    <property type="entry name" value="HisKA"/>
    <property type="match status" value="1"/>
</dbReference>
<dbReference type="PROSITE" id="PS50109">
    <property type="entry name" value="HIS_KIN"/>
    <property type="match status" value="1"/>
</dbReference>
<dbReference type="InterPro" id="IPR042240">
    <property type="entry name" value="CHASE_sf"/>
</dbReference>
<dbReference type="SMART" id="SM00387">
    <property type="entry name" value="HATPase_c"/>
    <property type="match status" value="1"/>
</dbReference>
<keyword evidence="5" id="KW-0808">Transferase</keyword>
<dbReference type="CDD" id="cd00082">
    <property type="entry name" value="HisKA"/>
    <property type="match status" value="1"/>
</dbReference>
<evidence type="ECO:0000259" key="12">
    <source>
        <dbReference type="PROSITE" id="PS50109"/>
    </source>
</evidence>
<dbReference type="Pfam" id="PF02518">
    <property type="entry name" value="HATPase_c"/>
    <property type="match status" value="1"/>
</dbReference>
<evidence type="ECO:0000256" key="4">
    <source>
        <dbReference type="ARBA" id="ARBA00022553"/>
    </source>
</evidence>
<comment type="caution">
    <text evidence="14">The sequence shown here is derived from an EMBL/GenBank/DDBJ whole genome shotgun (WGS) entry which is preliminary data.</text>
</comment>
<dbReference type="InterPro" id="IPR003661">
    <property type="entry name" value="HisK_dim/P_dom"/>
</dbReference>
<proteinExistence type="predicted"/>
<evidence type="ECO:0000256" key="3">
    <source>
        <dbReference type="ARBA" id="ARBA00012438"/>
    </source>
</evidence>
<feature type="transmembrane region" description="Helical" evidence="11">
    <location>
        <begin position="12"/>
        <end position="32"/>
    </location>
</feature>
<evidence type="ECO:0000256" key="6">
    <source>
        <dbReference type="ARBA" id="ARBA00022692"/>
    </source>
</evidence>
<dbReference type="PRINTS" id="PR00344">
    <property type="entry name" value="BCTRLSENSOR"/>
</dbReference>
<evidence type="ECO:0000256" key="10">
    <source>
        <dbReference type="ARBA" id="ARBA00023136"/>
    </source>
</evidence>
<dbReference type="InterPro" id="IPR003594">
    <property type="entry name" value="HATPase_dom"/>
</dbReference>
<keyword evidence="7 14" id="KW-0418">Kinase</keyword>
<gene>
    <name evidence="14" type="ORF">FH752_10895</name>
</gene>
<dbReference type="PANTHER" id="PTHR43711">
    <property type="entry name" value="TWO-COMPONENT HISTIDINE KINASE"/>
    <property type="match status" value="1"/>
</dbReference>
<dbReference type="GO" id="GO:0016020">
    <property type="term" value="C:membrane"/>
    <property type="evidence" value="ECO:0007669"/>
    <property type="project" value="UniProtKB-SubCell"/>
</dbReference>
<dbReference type="InterPro" id="IPR035965">
    <property type="entry name" value="PAS-like_dom_sf"/>
</dbReference>
<evidence type="ECO:0000256" key="2">
    <source>
        <dbReference type="ARBA" id="ARBA00004370"/>
    </source>
</evidence>
<dbReference type="PANTHER" id="PTHR43711:SF30">
    <property type="entry name" value="HISTIDINE KINASE"/>
    <property type="match status" value="1"/>
</dbReference>
<name>A0A844HYG5_9GAMM</name>
<dbReference type="Gene3D" id="3.30.450.20">
    <property type="entry name" value="PAS domain"/>
    <property type="match status" value="1"/>
</dbReference>
<comment type="subcellular location">
    <subcellularLocation>
        <location evidence="2">Membrane</location>
    </subcellularLocation>
</comment>
<keyword evidence="4" id="KW-0597">Phosphoprotein</keyword>
<evidence type="ECO:0000313" key="15">
    <source>
        <dbReference type="Proteomes" id="UP000431462"/>
    </source>
</evidence>
<dbReference type="SMART" id="SM00388">
    <property type="entry name" value="HisKA"/>
    <property type="match status" value="1"/>
</dbReference>
<dbReference type="SMART" id="SM01079">
    <property type="entry name" value="CHASE"/>
    <property type="match status" value="1"/>
</dbReference>
<dbReference type="Pfam" id="PF03924">
    <property type="entry name" value="CHASE"/>
    <property type="match status" value="1"/>
</dbReference>
<dbReference type="Gene3D" id="1.10.287.130">
    <property type="match status" value="1"/>
</dbReference>
<keyword evidence="6 11" id="KW-0812">Transmembrane</keyword>
<evidence type="ECO:0000256" key="8">
    <source>
        <dbReference type="ARBA" id="ARBA00022989"/>
    </source>
</evidence>
<dbReference type="AlphaFoldDB" id="A0A844HYG5"/>
<dbReference type="Proteomes" id="UP000431462">
    <property type="component" value="Unassembled WGS sequence"/>
</dbReference>
<accession>A0A844HYG5</accession>
<dbReference type="FunFam" id="3.30.565.10:FF:000010">
    <property type="entry name" value="Sensor histidine kinase RcsC"/>
    <property type="match status" value="1"/>
</dbReference>
<feature type="domain" description="CHASE" evidence="13">
    <location>
        <begin position="109"/>
        <end position="195"/>
    </location>
</feature>
<dbReference type="EMBL" id="VENC01000010">
    <property type="protein sequence ID" value="MTI99116.1"/>
    <property type="molecule type" value="Genomic_DNA"/>
</dbReference>
<reference evidence="14 15" key="1">
    <citation type="submission" date="2019-06" db="EMBL/GenBank/DDBJ databases">
        <title>Enrichment of Autotrophic Halophilic Microorganisms from Red Sea Brine Pool Using Microbial Electrosynthesis System.</title>
        <authorList>
            <person name="Alqahtani M.F."/>
            <person name="Bajracharya S."/>
            <person name="Katuri K.P."/>
            <person name="Ali M."/>
            <person name="Saikaly P.E."/>
        </authorList>
    </citation>
    <scope>NUCLEOTIDE SEQUENCE [LARGE SCALE GENOMIC DNA]</scope>
    <source>
        <strain evidence="14">MES15</strain>
    </source>
</reference>
<dbReference type="SUPFAM" id="SSF47384">
    <property type="entry name" value="Homodimeric domain of signal transducing histidine kinase"/>
    <property type="match status" value="1"/>
</dbReference>
<feature type="domain" description="Histidine kinase" evidence="12">
    <location>
        <begin position="420"/>
        <end position="638"/>
    </location>
</feature>
<dbReference type="SUPFAM" id="SSF55785">
    <property type="entry name" value="PYP-like sensor domain (PAS domain)"/>
    <property type="match status" value="1"/>
</dbReference>
<keyword evidence="9" id="KW-0902">Two-component regulatory system</keyword>
<organism evidence="14 15">
    <name type="scientific">Marinobacter adhaerens</name>
    <dbReference type="NCBI Taxonomy" id="1033846"/>
    <lineage>
        <taxon>Bacteria</taxon>
        <taxon>Pseudomonadati</taxon>
        <taxon>Pseudomonadota</taxon>
        <taxon>Gammaproteobacteria</taxon>
        <taxon>Pseudomonadales</taxon>
        <taxon>Marinobacteraceae</taxon>
        <taxon>Marinobacter</taxon>
    </lineage>
</organism>
<sequence length="650" mass="71580">MIIKTRSKAIFALVWLARVAVLALLIAVALVLDSTATQNYRSDVRQEWQARLNDKSLKLQSTILQNVQTVWGLAANVSVQPAISEADFQKLAAVIFALAPQLRNIGLAPDLTIRNIYPLEGNEAALGLDLTSQSLSPTQVAELKDSRRALFSGPINLVQGGQGMAARIPIFEKEFGRFWGVISVILDLNRLYKAVDMTLSEPGHLALYRTSDLAREGDPVFGEAKTVWQDPVSTELSMPGINWSLMAQPLQGWPEHPESPLFFRFLLLLVGSLIFAGTFWLTSLLLRDYQMQRRFWGLFELAPFGIGLYATQNGKLLRANNSFAKLFGNRANSLGFFNDVYDHTSRMVTDKPDISDLLKRDMRFTGLEGYFPDANNKLSPVLLHGLTLDEQNGDSVIWLIAEDISEQKKADRAKSEFISIVSHELRTPLTSIAGSLGLISNNAAGELPPKALRLAGIAYRNTRQLTFLINDLLDIEKLVAGKMAFHMAECHVAEIVEECLESIESFAADRHVTLKTSHLEDACIRADRGRLCQALNNLLSNAIKFSPEQSEVTVSCEQSGQTVLISVCDQGPGIPEEFRDRIFQKFSQADSSDRRAKGGTGLGLAITRELMHAMGGDVGFESEEGKGASFWLSLPLTEPAIESATSTAAP</sequence>
<protein>
    <recommendedName>
        <fullName evidence="3">histidine kinase</fullName>
        <ecNumber evidence="3">2.7.13.3</ecNumber>
    </recommendedName>
</protein>
<dbReference type="CDD" id="cd16922">
    <property type="entry name" value="HATPase_EvgS-ArcB-TorS-like"/>
    <property type="match status" value="1"/>
</dbReference>
<comment type="catalytic activity">
    <reaction evidence="1">
        <text>ATP + protein L-histidine = ADP + protein N-phospho-L-histidine.</text>
        <dbReference type="EC" id="2.7.13.3"/>
    </reaction>
</comment>
<dbReference type="SUPFAM" id="SSF55874">
    <property type="entry name" value="ATPase domain of HSP90 chaperone/DNA topoisomerase II/histidine kinase"/>
    <property type="match status" value="1"/>
</dbReference>
<dbReference type="InterPro" id="IPR006189">
    <property type="entry name" value="CHASE_dom"/>
</dbReference>
<evidence type="ECO:0000256" key="7">
    <source>
        <dbReference type="ARBA" id="ARBA00022777"/>
    </source>
</evidence>
<evidence type="ECO:0000256" key="5">
    <source>
        <dbReference type="ARBA" id="ARBA00022679"/>
    </source>
</evidence>